<dbReference type="InterPro" id="IPR004358">
    <property type="entry name" value="Sig_transdc_His_kin-like_C"/>
</dbReference>
<feature type="transmembrane region" description="Helical" evidence="15">
    <location>
        <begin position="214"/>
        <end position="231"/>
    </location>
</feature>
<evidence type="ECO:0000256" key="12">
    <source>
        <dbReference type="ARBA" id="ARBA00023014"/>
    </source>
</evidence>
<reference evidence="17" key="1">
    <citation type="submission" date="2021-01" db="EMBL/GenBank/DDBJ databases">
        <title>Whole genome shotgun sequence of Sinosporangium siamense NBRC 109515.</title>
        <authorList>
            <person name="Komaki H."/>
            <person name="Tamura T."/>
        </authorList>
    </citation>
    <scope>NUCLEOTIDE SEQUENCE</scope>
    <source>
        <strain evidence="17">NBRC 109515</strain>
    </source>
</reference>
<sequence>MRARAQVVARIGAVAVAVVSTALVVAHLWVGSGLPDNEATPLPFTAEDVAGVTFPAFGALLIHHRPALWIGWLLSLGGLASAANILLTGLAHLTALQGGPTRTLWLGVSVTWNIATLLLAVLLPLLYPTGRLVSPRWRWAAVATAAVLALDTLRELVRPPRAPHDTNPFAIEGFAPYHLTSRTLLGWLIALAMIVAFASLAVRFRRADAGERRQILWPLLAIGAVVVPWAVGNPLWWAAALTLPLVPAAIASAVLRYRLFGIDTLITRALVGAGLLAVVAVVYFAVTAAAGIVLSGLDRVAGLAAALFAGVFFHPIRKMFRRGADRLLYGTAGDPVTLAEELRLRLQRADPAEGLAATTAALRAGLGATWTGIDVGGTVTVSGERGAAVRELPLVWHGEPVGTLLLGPPSPRAFPVAHDERVLAALVPYAADAAHAVRLAAELRDSRRRILAAREEERRRLRRDLHDGLGQSLSGMAMSLNAARVSLRNSPARAEELLDGLRTGMSAVTSDIRELVYGLRPPKLDELGLADAVRGLTGDGAVVEAGDLGPLPAAAEVAAYRIVQEALTNARRHAGPARVTVRLAREESPHVAVMGSGARRRREVLRVVVEDDGLGVREQAPRGVGMSSMRERAAELGGVCTVSPRPGGGTLVEAALPL</sequence>
<dbReference type="GO" id="GO:0000155">
    <property type="term" value="F:phosphorelay sensor kinase activity"/>
    <property type="evidence" value="ECO:0007669"/>
    <property type="project" value="InterPro"/>
</dbReference>
<evidence type="ECO:0000256" key="9">
    <source>
        <dbReference type="ARBA" id="ARBA00022777"/>
    </source>
</evidence>
<evidence type="ECO:0000256" key="5">
    <source>
        <dbReference type="ARBA" id="ARBA00017322"/>
    </source>
</evidence>
<evidence type="ECO:0000256" key="7">
    <source>
        <dbReference type="ARBA" id="ARBA00022490"/>
    </source>
</evidence>
<dbReference type="InterPro" id="IPR003594">
    <property type="entry name" value="HATPase_dom"/>
</dbReference>
<feature type="transmembrane region" description="Helical" evidence="15">
    <location>
        <begin position="300"/>
        <end position="316"/>
    </location>
</feature>
<dbReference type="Gene3D" id="1.20.5.1930">
    <property type="match status" value="1"/>
</dbReference>
<evidence type="ECO:0000259" key="16">
    <source>
        <dbReference type="SMART" id="SM00387"/>
    </source>
</evidence>
<dbReference type="InterPro" id="IPR036890">
    <property type="entry name" value="HATPase_C_sf"/>
</dbReference>
<evidence type="ECO:0000256" key="3">
    <source>
        <dbReference type="ARBA" id="ARBA00004496"/>
    </source>
</evidence>
<evidence type="ECO:0000256" key="13">
    <source>
        <dbReference type="ARBA" id="ARBA00024827"/>
    </source>
</evidence>
<dbReference type="InterPro" id="IPR011712">
    <property type="entry name" value="Sig_transdc_His_kin_sub3_dim/P"/>
</dbReference>
<feature type="transmembrane region" description="Helical" evidence="15">
    <location>
        <begin position="237"/>
        <end position="257"/>
    </location>
</feature>
<evidence type="ECO:0000313" key="18">
    <source>
        <dbReference type="Proteomes" id="UP000606172"/>
    </source>
</evidence>
<dbReference type="InterPro" id="IPR050482">
    <property type="entry name" value="Sensor_HK_TwoCompSys"/>
</dbReference>
<feature type="domain" description="Histidine kinase/HSP90-like ATPase" evidence="16">
    <location>
        <begin position="554"/>
        <end position="658"/>
    </location>
</feature>
<dbReference type="GO" id="GO:0005737">
    <property type="term" value="C:cytoplasm"/>
    <property type="evidence" value="ECO:0007669"/>
    <property type="project" value="UniProtKB-SubCell"/>
</dbReference>
<keyword evidence="18" id="KW-1185">Reference proteome</keyword>
<dbReference type="Gene3D" id="3.30.565.10">
    <property type="entry name" value="Histidine kinase-like ATPase, C-terminal domain"/>
    <property type="match status" value="1"/>
</dbReference>
<dbReference type="SUPFAM" id="SSF55874">
    <property type="entry name" value="ATPase domain of HSP90 chaperone/DNA topoisomerase II/histidine kinase"/>
    <property type="match status" value="1"/>
</dbReference>
<evidence type="ECO:0000256" key="8">
    <source>
        <dbReference type="ARBA" id="ARBA00022679"/>
    </source>
</evidence>
<comment type="catalytic activity">
    <reaction evidence="1">
        <text>ATP + protein L-histidine = ADP + protein N-phospho-L-histidine.</text>
        <dbReference type="EC" id="2.7.13.3"/>
    </reaction>
</comment>
<dbReference type="EC" id="2.7.13.3" evidence="4"/>
<evidence type="ECO:0000256" key="4">
    <source>
        <dbReference type="ARBA" id="ARBA00012438"/>
    </source>
</evidence>
<organism evidence="17 18">
    <name type="scientific">Sinosporangium siamense</name>
    <dbReference type="NCBI Taxonomy" id="1367973"/>
    <lineage>
        <taxon>Bacteria</taxon>
        <taxon>Bacillati</taxon>
        <taxon>Actinomycetota</taxon>
        <taxon>Actinomycetes</taxon>
        <taxon>Streptosporangiales</taxon>
        <taxon>Streptosporangiaceae</taxon>
        <taxon>Sinosporangium</taxon>
    </lineage>
</organism>
<keyword evidence="6" id="KW-0004">4Fe-4S</keyword>
<feature type="transmembrane region" description="Helical" evidence="15">
    <location>
        <begin position="104"/>
        <end position="127"/>
    </location>
</feature>
<dbReference type="SMART" id="SM00387">
    <property type="entry name" value="HATPase_c"/>
    <property type="match status" value="1"/>
</dbReference>
<keyword evidence="10" id="KW-0408">Iron</keyword>
<protein>
    <recommendedName>
        <fullName evidence="5">Oxygen sensor histidine kinase NreB</fullName>
        <ecNumber evidence="4">2.7.13.3</ecNumber>
    </recommendedName>
    <alternativeName>
        <fullName evidence="14">Nitrogen regulation protein B</fullName>
    </alternativeName>
</protein>
<dbReference type="EMBL" id="BOOW01000004">
    <property type="protein sequence ID" value="GII90107.1"/>
    <property type="molecule type" value="Genomic_DNA"/>
</dbReference>
<dbReference type="CDD" id="cd16917">
    <property type="entry name" value="HATPase_UhpB-NarQ-NarX-like"/>
    <property type="match status" value="1"/>
</dbReference>
<feature type="transmembrane region" description="Helical" evidence="15">
    <location>
        <begin position="184"/>
        <end position="202"/>
    </location>
</feature>
<dbReference type="RefSeq" id="WP_239128508.1">
    <property type="nucleotide sequence ID" value="NZ_BOOW01000004.1"/>
</dbReference>
<dbReference type="Proteomes" id="UP000606172">
    <property type="component" value="Unassembled WGS sequence"/>
</dbReference>
<feature type="transmembrane region" description="Helical" evidence="15">
    <location>
        <begin position="269"/>
        <end position="294"/>
    </location>
</feature>
<comment type="cofactor">
    <cofactor evidence="2">
        <name>[4Fe-4S] cluster</name>
        <dbReference type="ChEBI" id="CHEBI:49883"/>
    </cofactor>
</comment>
<accession>A0A919V5N7</accession>
<keyword evidence="6" id="KW-0479">Metal-binding</keyword>
<gene>
    <name evidence="17" type="ORF">Ssi02_03380</name>
</gene>
<keyword evidence="15" id="KW-1133">Transmembrane helix</keyword>
<dbReference type="GO" id="GO:0016020">
    <property type="term" value="C:membrane"/>
    <property type="evidence" value="ECO:0007669"/>
    <property type="project" value="InterPro"/>
</dbReference>
<evidence type="ECO:0000256" key="1">
    <source>
        <dbReference type="ARBA" id="ARBA00000085"/>
    </source>
</evidence>
<feature type="transmembrane region" description="Helical" evidence="15">
    <location>
        <begin position="7"/>
        <end position="30"/>
    </location>
</feature>
<name>A0A919V5N7_9ACTN</name>
<proteinExistence type="predicted"/>
<dbReference type="Pfam" id="PF02518">
    <property type="entry name" value="HATPase_c"/>
    <property type="match status" value="1"/>
</dbReference>
<keyword evidence="8" id="KW-0808">Transferase</keyword>
<feature type="transmembrane region" description="Helical" evidence="15">
    <location>
        <begin position="69"/>
        <end position="92"/>
    </location>
</feature>
<evidence type="ECO:0000313" key="17">
    <source>
        <dbReference type="EMBL" id="GII90107.1"/>
    </source>
</evidence>
<evidence type="ECO:0000256" key="6">
    <source>
        <dbReference type="ARBA" id="ARBA00022485"/>
    </source>
</evidence>
<comment type="caution">
    <text evidence="17">The sequence shown here is derived from an EMBL/GenBank/DDBJ whole genome shotgun (WGS) entry which is preliminary data.</text>
</comment>
<evidence type="ECO:0000256" key="2">
    <source>
        <dbReference type="ARBA" id="ARBA00001966"/>
    </source>
</evidence>
<keyword evidence="11" id="KW-0902">Two-component regulatory system</keyword>
<dbReference type="PANTHER" id="PTHR24421">
    <property type="entry name" value="NITRATE/NITRITE SENSOR PROTEIN NARX-RELATED"/>
    <property type="match status" value="1"/>
</dbReference>
<keyword evidence="7" id="KW-0963">Cytoplasm</keyword>
<dbReference type="GO" id="GO:0051539">
    <property type="term" value="F:4 iron, 4 sulfur cluster binding"/>
    <property type="evidence" value="ECO:0007669"/>
    <property type="project" value="UniProtKB-KW"/>
</dbReference>
<keyword evidence="9" id="KW-0418">Kinase</keyword>
<dbReference type="GO" id="GO:0046983">
    <property type="term" value="F:protein dimerization activity"/>
    <property type="evidence" value="ECO:0007669"/>
    <property type="project" value="InterPro"/>
</dbReference>
<keyword evidence="15" id="KW-0472">Membrane</keyword>
<dbReference type="AlphaFoldDB" id="A0A919V5N7"/>
<keyword evidence="15" id="KW-0812">Transmembrane</keyword>
<evidence type="ECO:0000256" key="14">
    <source>
        <dbReference type="ARBA" id="ARBA00030800"/>
    </source>
</evidence>
<comment type="subcellular location">
    <subcellularLocation>
        <location evidence="3">Cytoplasm</location>
    </subcellularLocation>
</comment>
<dbReference type="Pfam" id="PF07730">
    <property type="entry name" value="HisKA_3"/>
    <property type="match status" value="1"/>
</dbReference>
<comment type="function">
    <text evidence="13">Member of the two-component regulatory system NreB/NreC involved in the control of dissimilatory nitrate/nitrite reduction in response to oxygen. NreB functions as a direct oxygen sensor histidine kinase which is autophosphorylated, in the absence of oxygen, probably at the conserved histidine residue, and transfers its phosphate group probably to a conserved aspartate residue of NreC. NreB/NreC activates the expression of the nitrate (narGHJI) and nitrite (nir) reductase operons, as well as the putative nitrate transporter gene narT.</text>
</comment>
<keyword evidence="12" id="KW-0411">Iron-sulfur</keyword>
<evidence type="ECO:0000256" key="10">
    <source>
        <dbReference type="ARBA" id="ARBA00023004"/>
    </source>
</evidence>
<evidence type="ECO:0000256" key="15">
    <source>
        <dbReference type="SAM" id="Phobius"/>
    </source>
</evidence>
<evidence type="ECO:0000256" key="11">
    <source>
        <dbReference type="ARBA" id="ARBA00023012"/>
    </source>
</evidence>
<dbReference type="PRINTS" id="PR00344">
    <property type="entry name" value="BCTRLSENSOR"/>
</dbReference>